<organism evidence="9 10">
    <name type="scientific">Acinetobacter guillouiae NIPH 991</name>
    <dbReference type="NCBI Taxonomy" id="1217656"/>
    <lineage>
        <taxon>Bacteria</taxon>
        <taxon>Pseudomonadati</taxon>
        <taxon>Pseudomonadota</taxon>
        <taxon>Gammaproteobacteria</taxon>
        <taxon>Moraxellales</taxon>
        <taxon>Moraxellaceae</taxon>
        <taxon>Acinetobacter</taxon>
    </lineage>
</organism>
<sequence>MLGISLLFIGSVLLVNGMGLNGRMDSRESAPFNLLIGLLVFVINCIALYRSTVSIDYLGVAASLLFTFTYLYLAIVQWFHLKGIGLGWYCLFVSINALVLATLSDEYRVMIMWLFWASLWFLFFLVLGLEKQLKFLGNYTIFIGIFTCWIPGLLMLVDYW</sequence>
<dbReference type="InterPro" id="IPR038523">
    <property type="entry name" value="AmiSUreI_transpt_sf"/>
</dbReference>
<dbReference type="PATRIC" id="fig|1217656.3.peg.3976"/>
<dbReference type="InterPro" id="IPR003211">
    <property type="entry name" value="AmiSUreI_transpt"/>
</dbReference>
<keyword evidence="10" id="KW-1185">Reference proteome</keyword>
<keyword evidence="4" id="KW-1003">Cell membrane</keyword>
<keyword evidence="6 8" id="KW-1133">Transmembrane helix</keyword>
<feature type="transmembrane region" description="Helical" evidence="8">
    <location>
        <begin position="86"/>
        <end position="103"/>
    </location>
</feature>
<dbReference type="EMBL" id="APPJ01000014">
    <property type="protein sequence ID" value="ENV15313.1"/>
    <property type="molecule type" value="Genomic_DNA"/>
</dbReference>
<evidence type="ECO:0000256" key="5">
    <source>
        <dbReference type="ARBA" id="ARBA00022692"/>
    </source>
</evidence>
<evidence type="ECO:0000313" key="9">
    <source>
        <dbReference type="EMBL" id="ENV15313.1"/>
    </source>
</evidence>
<dbReference type="Gene3D" id="1.25.40.600">
    <property type="match status" value="1"/>
</dbReference>
<name>N8Y6Q0_ACIGI</name>
<gene>
    <name evidence="9" type="ORF">F964_04036</name>
</gene>
<keyword evidence="5 8" id="KW-0812">Transmembrane</keyword>
<evidence type="ECO:0000313" key="10">
    <source>
        <dbReference type="Proteomes" id="UP000013148"/>
    </source>
</evidence>
<evidence type="ECO:0000256" key="6">
    <source>
        <dbReference type="ARBA" id="ARBA00022989"/>
    </source>
</evidence>
<dbReference type="AlphaFoldDB" id="N8Y6Q0"/>
<proteinExistence type="inferred from homology"/>
<keyword evidence="3" id="KW-0813">Transport</keyword>
<evidence type="ECO:0000256" key="4">
    <source>
        <dbReference type="ARBA" id="ARBA00022475"/>
    </source>
</evidence>
<feature type="transmembrane region" description="Helical" evidence="8">
    <location>
        <begin position="57"/>
        <end position="80"/>
    </location>
</feature>
<comment type="subcellular location">
    <subcellularLocation>
        <location evidence="1">Cell membrane</location>
        <topology evidence="1">Multi-pass membrane protein</topology>
    </subcellularLocation>
</comment>
<protein>
    <recommendedName>
        <fullName evidence="11">AmiS/UreI transporter</fullName>
    </recommendedName>
</protein>
<evidence type="ECO:0000256" key="7">
    <source>
        <dbReference type="ARBA" id="ARBA00023136"/>
    </source>
</evidence>
<reference evidence="9 10" key="1">
    <citation type="submission" date="2013-02" db="EMBL/GenBank/DDBJ databases">
        <title>The Genome Sequence of Acinetobacter guillouiae NIPH 991.</title>
        <authorList>
            <consortium name="The Broad Institute Genome Sequencing Platform"/>
            <consortium name="The Broad Institute Genome Sequencing Center for Infectious Disease"/>
            <person name="Cerqueira G."/>
            <person name="Feldgarden M."/>
            <person name="Courvalin P."/>
            <person name="Perichon B."/>
            <person name="Grillot-Courvalin C."/>
            <person name="Clermont D."/>
            <person name="Rocha E."/>
            <person name="Yoon E.-J."/>
            <person name="Nemec A."/>
            <person name="Walker B."/>
            <person name="Young S.K."/>
            <person name="Zeng Q."/>
            <person name="Gargeya S."/>
            <person name="Fitzgerald M."/>
            <person name="Haas B."/>
            <person name="Abouelleil A."/>
            <person name="Alvarado L."/>
            <person name="Arachchi H.M."/>
            <person name="Berlin A.M."/>
            <person name="Chapman S.B."/>
            <person name="Dewar J."/>
            <person name="Goldberg J."/>
            <person name="Griggs A."/>
            <person name="Gujja S."/>
            <person name="Hansen M."/>
            <person name="Howarth C."/>
            <person name="Imamovic A."/>
            <person name="Larimer J."/>
            <person name="McCowan C."/>
            <person name="Murphy C."/>
            <person name="Neiman D."/>
            <person name="Pearson M."/>
            <person name="Priest M."/>
            <person name="Roberts A."/>
            <person name="Saif S."/>
            <person name="Shea T."/>
            <person name="Sisk P."/>
            <person name="Sykes S."/>
            <person name="Wortman J."/>
            <person name="Nusbaum C."/>
            <person name="Birren B."/>
        </authorList>
    </citation>
    <scope>NUCLEOTIDE SEQUENCE [LARGE SCALE GENOMIC DNA]</scope>
    <source>
        <strain evidence="9 10">NIPH 991</strain>
    </source>
</reference>
<evidence type="ECO:0000256" key="1">
    <source>
        <dbReference type="ARBA" id="ARBA00004651"/>
    </source>
</evidence>
<evidence type="ECO:0008006" key="11">
    <source>
        <dbReference type="Google" id="ProtNLM"/>
    </source>
</evidence>
<feature type="transmembrane region" description="Helical" evidence="8">
    <location>
        <begin position="135"/>
        <end position="157"/>
    </location>
</feature>
<dbReference type="RefSeq" id="WP_004823089.1">
    <property type="nucleotide sequence ID" value="NZ_KB849456.1"/>
</dbReference>
<dbReference type="GO" id="GO:0005886">
    <property type="term" value="C:plasma membrane"/>
    <property type="evidence" value="ECO:0007669"/>
    <property type="project" value="UniProtKB-SubCell"/>
</dbReference>
<comment type="similarity">
    <text evidence="2">Belongs to the AmiS/UreI family.</text>
</comment>
<dbReference type="Proteomes" id="UP000013148">
    <property type="component" value="Unassembled WGS sequence"/>
</dbReference>
<feature type="transmembrane region" description="Helical" evidence="8">
    <location>
        <begin position="33"/>
        <end position="50"/>
    </location>
</feature>
<comment type="caution">
    <text evidence="9">The sequence shown here is derived from an EMBL/GenBank/DDBJ whole genome shotgun (WGS) entry which is preliminary data.</text>
</comment>
<evidence type="ECO:0000256" key="8">
    <source>
        <dbReference type="SAM" id="Phobius"/>
    </source>
</evidence>
<evidence type="ECO:0000256" key="3">
    <source>
        <dbReference type="ARBA" id="ARBA00022448"/>
    </source>
</evidence>
<dbReference type="Pfam" id="PF02293">
    <property type="entry name" value="AmiS_UreI"/>
    <property type="match status" value="1"/>
</dbReference>
<dbReference type="HOGENOM" id="CLU_096400_1_0_6"/>
<evidence type="ECO:0000256" key="2">
    <source>
        <dbReference type="ARBA" id="ARBA00010068"/>
    </source>
</evidence>
<keyword evidence="7 8" id="KW-0472">Membrane</keyword>
<feature type="transmembrane region" description="Helical" evidence="8">
    <location>
        <begin position="110"/>
        <end position="129"/>
    </location>
</feature>
<accession>N8Y6Q0</accession>
<dbReference type="eggNOG" id="ENOG50300RH">
    <property type="taxonomic scope" value="Bacteria"/>
</dbReference>